<keyword evidence="3" id="KW-1185">Reference proteome</keyword>
<dbReference type="Proteomes" id="UP000185744">
    <property type="component" value="Unassembled WGS sequence"/>
</dbReference>
<dbReference type="InParanoid" id="A0A1Q6DTJ1"/>
<evidence type="ECO:0000313" key="3">
    <source>
        <dbReference type="Proteomes" id="UP000185744"/>
    </source>
</evidence>
<name>A0A1Q6DTJ1_METT1</name>
<dbReference type="InterPro" id="IPR014925">
    <property type="entry name" value="CGGC_dom"/>
</dbReference>
<proteinExistence type="predicted"/>
<evidence type="ECO:0000259" key="1">
    <source>
        <dbReference type="SMART" id="SM01078"/>
    </source>
</evidence>
<dbReference type="Pfam" id="PF08821">
    <property type="entry name" value="CGGC"/>
    <property type="match status" value="1"/>
</dbReference>
<dbReference type="SMART" id="SM01078">
    <property type="entry name" value="CGGC"/>
    <property type="match status" value="1"/>
</dbReference>
<reference evidence="2" key="1">
    <citation type="submission" date="2016-12" db="EMBL/GenBank/DDBJ databases">
        <title>Discovery of methanogenic haloarchaea.</title>
        <authorList>
            <person name="Sorokin D.Y."/>
            <person name="Makarova K.S."/>
            <person name="Abbas B."/>
            <person name="Ferrer M."/>
            <person name="Golyshin P.N."/>
        </authorList>
    </citation>
    <scope>NUCLEOTIDE SEQUENCE [LARGE SCALE GENOMIC DNA]</scope>
    <source>
        <strain evidence="2">HMET1</strain>
    </source>
</reference>
<gene>
    <name evidence="2" type="ORF">BTN85_0116</name>
</gene>
<protein>
    <submittedName>
        <fullName evidence="2">Metal-binding protein</fullName>
    </submittedName>
</protein>
<dbReference type="EMBL" id="MSDW01000001">
    <property type="protein sequence ID" value="OKY77648.1"/>
    <property type="molecule type" value="Genomic_DNA"/>
</dbReference>
<organism evidence="2 3">
    <name type="scientific">Methanohalarchaeum thermophilum</name>
    <dbReference type="NCBI Taxonomy" id="1903181"/>
    <lineage>
        <taxon>Archaea</taxon>
        <taxon>Methanobacteriati</taxon>
        <taxon>Methanobacteriota</taxon>
        <taxon>Methanonatronarchaeia</taxon>
        <taxon>Methanonatronarchaeales</taxon>
        <taxon>Methanonatronarchaeaceae</taxon>
        <taxon>Candidatus Methanohalarchaeum</taxon>
    </lineage>
</organism>
<evidence type="ECO:0000313" key="2">
    <source>
        <dbReference type="EMBL" id="OKY77648.1"/>
    </source>
</evidence>
<comment type="caution">
    <text evidence="2">The sequence shown here is derived from an EMBL/GenBank/DDBJ whole genome shotgun (WGS) entry which is preliminary data.</text>
</comment>
<feature type="domain" description="CGGC" evidence="1">
    <location>
        <begin position="13"/>
        <end position="121"/>
    </location>
</feature>
<sequence length="122" mass="13967">MKNEIKENPKNQKVAIIRCEITSETCPGSGCLGSFQEKKKKFKDYHEETKLVGFFTCGGCPGRRISRLIKKLEKSDKKPDFVHLSSCMFYDEEQEYVECPHLDSIKEVIKSKGIGVREGTHH</sequence>
<accession>A0A1Q6DTJ1</accession>
<dbReference type="AlphaFoldDB" id="A0A1Q6DTJ1"/>